<keyword evidence="1" id="KW-0812">Transmembrane</keyword>
<dbReference type="Proteomes" id="UP000192366">
    <property type="component" value="Unassembled WGS sequence"/>
</dbReference>
<dbReference type="EMBL" id="MVHJ01000025">
    <property type="protein sequence ID" value="ORA02720.1"/>
    <property type="molecule type" value="Genomic_DNA"/>
</dbReference>
<keyword evidence="1" id="KW-1133">Transmembrane helix</keyword>
<accession>A0A1W9YSG5</accession>
<feature type="transmembrane region" description="Helical" evidence="1">
    <location>
        <begin position="12"/>
        <end position="35"/>
    </location>
</feature>
<dbReference type="RefSeq" id="WP_083061088.1">
    <property type="nucleotide sequence ID" value="NZ_JACKVM010000003.1"/>
</dbReference>
<dbReference type="AlphaFoldDB" id="A0A1W9YSG5"/>
<dbReference type="OrthoDB" id="4627219at2"/>
<keyword evidence="1" id="KW-0472">Membrane</keyword>
<evidence type="ECO:0000313" key="2">
    <source>
        <dbReference type="EMBL" id="ORA02720.1"/>
    </source>
</evidence>
<gene>
    <name evidence="2" type="ORF">BST17_22350</name>
</gene>
<name>A0A1W9YSG5_MYCBA</name>
<proteinExistence type="predicted"/>
<reference evidence="2 3" key="1">
    <citation type="submission" date="2017-02" db="EMBL/GenBank/DDBJ databases">
        <title>The new phylogeny of genus Mycobacterium.</title>
        <authorList>
            <person name="Tortoli E."/>
            <person name="Trovato A."/>
            <person name="Cirillo D.M."/>
        </authorList>
    </citation>
    <scope>NUCLEOTIDE SEQUENCE [LARGE SCALE GENOMIC DNA]</scope>
    <source>
        <strain evidence="2 3">DSM 45578</strain>
    </source>
</reference>
<keyword evidence="3" id="KW-1185">Reference proteome</keyword>
<evidence type="ECO:0000313" key="3">
    <source>
        <dbReference type="Proteomes" id="UP000192366"/>
    </source>
</evidence>
<comment type="caution">
    <text evidence="2">The sequence shown here is derived from an EMBL/GenBank/DDBJ whole genome shotgun (WGS) entry which is preliminary data.</text>
</comment>
<evidence type="ECO:0008006" key="4">
    <source>
        <dbReference type="Google" id="ProtNLM"/>
    </source>
</evidence>
<dbReference type="STRING" id="564198.BST17_22350"/>
<feature type="transmembrane region" description="Helical" evidence="1">
    <location>
        <begin position="55"/>
        <end position="78"/>
    </location>
</feature>
<organism evidence="2 3">
    <name type="scientific">Mycolicibacterium bacteremicum</name>
    <name type="common">Mycobacterium bacteremicum</name>
    <dbReference type="NCBI Taxonomy" id="564198"/>
    <lineage>
        <taxon>Bacteria</taxon>
        <taxon>Bacillati</taxon>
        <taxon>Actinomycetota</taxon>
        <taxon>Actinomycetes</taxon>
        <taxon>Mycobacteriales</taxon>
        <taxon>Mycobacteriaceae</taxon>
        <taxon>Mycolicibacterium</taxon>
    </lineage>
</organism>
<protein>
    <recommendedName>
        <fullName evidence="4">Alkaline shock response membrane anchor protein AmaP</fullName>
    </recommendedName>
</protein>
<evidence type="ECO:0000256" key="1">
    <source>
        <dbReference type="SAM" id="Phobius"/>
    </source>
</evidence>
<sequence>MSTTLRVFDRLLTALVAIVLLAGAALVIGYGVHASMARDAATRIDAEAFARAPDWPWWSLALGAAGVVAVLVGAWLLLLHLRPKSVRAVSTEHVGAVDLARLADAAAADLAKHPAVQSAKAATRTAAGRPIVRISVQVPATTTPALIRVLSLRCADDVRRAADADVEFQLLVKRAAR</sequence>